<accession>A0AAN9FL31</accession>
<name>A0AAN9FL31_CROPI</name>
<proteinExistence type="predicted"/>
<sequence length="157" mass="17584">MFTLPISFIGPTYYMVIHSIYTLAVFEGLSVMNVSQLFLMGCLKVHNRPVPSAEFSNLLQHQVDLGHHWESSVWFLHATHVSLRTGVPSTASYKDRAFGNVSLAPFLLGMKNSASSLQPAVFEGHIVIDLKPHQVDEYYTETHAGIFKDLVVDLDHN</sequence>
<gene>
    <name evidence="1" type="ORF">RIF29_15775</name>
</gene>
<evidence type="ECO:0000313" key="1">
    <source>
        <dbReference type="EMBL" id="KAK7274678.1"/>
    </source>
</evidence>
<organism evidence="1 2">
    <name type="scientific">Crotalaria pallida</name>
    <name type="common">Smooth rattlebox</name>
    <name type="synonym">Crotalaria striata</name>
    <dbReference type="NCBI Taxonomy" id="3830"/>
    <lineage>
        <taxon>Eukaryota</taxon>
        <taxon>Viridiplantae</taxon>
        <taxon>Streptophyta</taxon>
        <taxon>Embryophyta</taxon>
        <taxon>Tracheophyta</taxon>
        <taxon>Spermatophyta</taxon>
        <taxon>Magnoliopsida</taxon>
        <taxon>eudicotyledons</taxon>
        <taxon>Gunneridae</taxon>
        <taxon>Pentapetalae</taxon>
        <taxon>rosids</taxon>
        <taxon>fabids</taxon>
        <taxon>Fabales</taxon>
        <taxon>Fabaceae</taxon>
        <taxon>Papilionoideae</taxon>
        <taxon>50 kb inversion clade</taxon>
        <taxon>genistoids sensu lato</taxon>
        <taxon>core genistoids</taxon>
        <taxon>Crotalarieae</taxon>
        <taxon>Crotalaria</taxon>
    </lineage>
</organism>
<evidence type="ECO:0000313" key="2">
    <source>
        <dbReference type="Proteomes" id="UP001372338"/>
    </source>
</evidence>
<protein>
    <submittedName>
        <fullName evidence="1">Uncharacterized protein</fullName>
    </submittedName>
</protein>
<comment type="caution">
    <text evidence="1">The sequence shown here is derived from an EMBL/GenBank/DDBJ whole genome shotgun (WGS) entry which is preliminary data.</text>
</comment>
<dbReference type="EMBL" id="JAYWIO010000003">
    <property type="protein sequence ID" value="KAK7274678.1"/>
    <property type="molecule type" value="Genomic_DNA"/>
</dbReference>
<dbReference type="Proteomes" id="UP001372338">
    <property type="component" value="Unassembled WGS sequence"/>
</dbReference>
<reference evidence="1 2" key="1">
    <citation type="submission" date="2024-01" db="EMBL/GenBank/DDBJ databases">
        <title>The genomes of 5 underutilized Papilionoideae crops provide insights into root nodulation and disease resistanc.</title>
        <authorList>
            <person name="Yuan L."/>
        </authorList>
    </citation>
    <scope>NUCLEOTIDE SEQUENCE [LARGE SCALE GENOMIC DNA]</scope>
    <source>
        <strain evidence="1">ZHUSHIDOU_FW_LH</strain>
        <tissue evidence="1">Leaf</tissue>
    </source>
</reference>
<keyword evidence="2" id="KW-1185">Reference proteome</keyword>
<dbReference type="AlphaFoldDB" id="A0AAN9FL31"/>